<accession>A0ABU2R343</accession>
<evidence type="ECO:0000313" key="2">
    <source>
        <dbReference type="Proteomes" id="UP001183610"/>
    </source>
</evidence>
<organism evidence="1 2">
    <name type="scientific">Streptomyces evansiae</name>
    <dbReference type="NCBI Taxonomy" id="3075535"/>
    <lineage>
        <taxon>Bacteria</taxon>
        <taxon>Bacillati</taxon>
        <taxon>Actinomycetota</taxon>
        <taxon>Actinomycetes</taxon>
        <taxon>Kitasatosporales</taxon>
        <taxon>Streptomycetaceae</taxon>
        <taxon>Streptomyces</taxon>
    </lineage>
</organism>
<gene>
    <name evidence="1" type="ORF">RM698_18620</name>
</gene>
<dbReference type="Proteomes" id="UP001183610">
    <property type="component" value="Unassembled WGS sequence"/>
</dbReference>
<name>A0ABU2R343_9ACTN</name>
<keyword evidence="2" id="KW-1185">Reference proteome</keyword>
<evidence type="ECO:0008006" key="3">
    <source>
        <dbReference type="Google" id="ProtNLM"/>
    </source>
</evidence>
<comment type="caution">
    <text evidence="1">The sequence shown here is derived from an EMBL/GenBank/DDBJ whole genome shotgun (WGS) entry which is preliminary data.</text>
</comment>
<dbReference type="RefSeq" id="WP_008747590.1">
    <property type="nucleotide sequence ID" value="NZ_JAVRET010000042.1"/>
</dbReference>
<proteinExistence type="predicted"/>
<sequence length="143" mass="15420">MSGEHRYVVAVRGGDASRGFQLGGTTTRSARVALVRLRGQALRIADGLDPDPGTWWLGNGGLVRLPDAPEALPDAPAELRAWVVSSVHQDDALDQLVNGFPLVLRVTDRWSGCWFELTARSLVPVPAAPPFRRTAPARPVAYA</sequence>
<dbReference type="EMBL" id="JAVRET010000042">
    <property type="protein sequence ID" value="MDT0411055.1"/>
    <property type="molecule type" value="Genomic_DNA"/>
</dbReference>
<reference evidence="2" key="1">
    <citation type="submission" date="2023-07" db="EMBL/GenBank/DDBJ databases">
        <title>30 novel species of actinomycetes from the DSMZ collection.</title>
        <authorList>
            <person name="Nouioui I."/>
        </authorList>
    </citation>
    <scope>NUCLEOTIDE SEQUENCE [LARGE SCALE GENOMIC DNA]</scope>
    <source>
        <strain evidence="2">DSM 41979</strain>
    </source>
</reference>
<evidence type="ECO:0000313" key="1">
    <source>
        <dbReference type="EMBL" id="MDT0411055.1"/>
    </source>
</evidence>
<protein>
    <recommendedName>
        <fullName evidence="3">Phage tail protein</fullName>
    </recommendedName>
</protein>